<comment type="caution">
    <text evidence="2">The sequence shown here is derived from an EMBL/GenBank/DDBJ whole genome shotgun (WGS) entry which is preliminary data.</text>
</comment>
<evidence type="ECO:0000313" key="2">
    <source>
        <dbReference type="EMBL" id="KAH8999170.1"/>
    </source>
</evidence>
<feature type="transmembrane region" description="Helical" evidence="1">
    <location>
        <begin position="12"/>
        <end position="36"/>
    </location>
</feature>
<feature type="transmembrane region" description="Helical" evidence="1">
    <location>
        <begin position="125"/>
        <end position="145"/>
    </location>
</feature>
<evidence type="ECO:0008006" key="4">
    <source>
        <dbReference type="Google" id="ProtNLM"/>
    </source>
</evidence>
<reference evidence="2" key="1">
    <citation type="submission" date="2022-01" db="EMBL/GenBank/DDBJ databases">
        <title>Comparative genomics reveals a dynamic genome evolution in the ectomycorrhizal milk-cap (Lactarius) mushrooms.</title>
        <authorList>
            <consortium name="DOE Joint Genome Institute"/>
            <person name="Lebreton A."/>
            <person name="Tang N."/>
            <person name="Kuo A."/>
            <person name="LaButti K."/>
            <person name="Drula E."/>
            <person name="Barry K."/>
            <person name="Clum A."/>
            <person name="Lipzen A."/>
            <person name="Mousain D."/>
            <person name="Ng V."/>
            <person name="Wang R."/>
            <person name="Wang X."/>
            <person name="Dai Y."/>
            <person name="Henrissat B."/>
            <person name="Grigoriev I.V."/>
            <person name="Guerin-Laguette A."/>
            <person name="Yu F."/>
            <person name="Martin F.M."/>
        </authorList>
    </citation>
    <scope>NUCLEOTIDE SEQUENCE</scope>
    <source>
        <strain evidence="2">QP</strain>
    </source>
</reference>
<dbReference type="Proteomes" id="UP001201163">
    <property type="component" value="Unassembled WGS sequence"/>
</dbReference>
<gene>
    <name evidence="2" type="ORF">EDB92DRAFT_1832835</name>
</gene>
<keyword evidence="3" id="KW-1185">Reference proteome</keyword>
<organism evidence="2 3">
    <name type="scientific">Lactarius akahatsu</name>
    <dbReference type="NCBI Taxonomy" id="416441"/>
    <lineage>
        <taxon>Eukaryota</taxon>
        <taxon>Fungi</taxon>
        <taxon>Dikarya</taxon>
        <taxon>Basidiomycota</taxon>
        <taxon>Agaricomycotina</taxon>
        <taxon>Agaricomycetes</taxon>
        <taxon>Russulales</taxon>
        <taxon>Russulaceae</taxon>
        <taxon>Lactarius</taxon>
    </lineage>
</organism>
<keyword evidence="1" id="KW-0472">Membrane</keyword>
<feature type="transmembrane region" description="Helical" evidence="1">
    <location>
        <begin position="42"/>
        <end position="63"/>
    </location>
</feature>
<keyword evidence="1" id="KW-1133">Transmembrane helix</keyword>
<accession>A0AAD4LNA4</accession>
<feature type="transmembrane region" description="Helical" evidence="1">
    <location>
        <begin position="70"/>
        <end position="87"/>
    </location>
</feature>
<name>A0AAD4LNA4_9AGAM</name>
<keyword evidence="1" id="KW-0812">Transmembrane</keyword>
<dbReference type="AlphaFoldDB" id="A0AAD4LNA4"/>
<protein>
    <recommendedName>
        <fullName evidence="4">MARVEL domain-containing protein</fullName>
    </recommendedName>
</protein>
<sequence length="243" mass="26846">MTVLFRNLRCYGYVTVFLLSAGVLGISAYFASIFLPDLHHDFTIYALIPPSWTIFIITFLLITSTPRADVIFLFITDILWLTLAAWSSDSLGSTQCDALGDLRASTKHGSISARSYCDLSKVVEAFSWATFCLLTLYIIFLVALASRSVAMGRPYIWREDVRELPWFGQAPGYPGYGYVTYPTQSVPRGYPGTYAPYTQYPNAQYQTSGGGGNVIHQQPGHSLVIQPGRNGMPSSVQQVPTAI</sequence>
<proteinExistence type="predicted"/>
<evidence type="ECO:0000256" key="1">
    <source>
        <dbReference type="SAM" id="Phobius"/>
    </source>
</evidence>
<dbReference type="EMBL" id="JAKELL010000004">
    <property type="protein sequence ID" value="KAH8999170.1"/>
    <property type="molecule type" value="Genomic_DNA"/>
</dbReference>
<evidence type="ECO:0000313" key="3">
    <source>
        <dbReference type="Proteomes" id="UP001201163"/>
    </source>
</evidence>